<name>A0A2A4GC83_9FLAO</name>
<dbReference type="PANTHER" id="PTHR33755:SF3">
    <property type="entry name" value="TOXIN"/>
    <property type="match status" value="1"/>
</dbReference>
<dbReference type="InterPro" id="IPR007712">
    <property type="entry name" value="RelE/ParE_toxin"/>
</dbReference>
<dbReference type="Gene3D" id="3.30.2310.20">
    <property type="entry name" value="RelE-like"/>
    <property type="match status" value="1"/>
</dbReference>
<dbReference type="EMBL" id="NBWU01000001">
    <property type="protein sequence ID" value="PCE66217.1"/>
    <property type="molecule type" value="Genomic_DNA"/>
</dbReference>
<keyword evidence="2" id="KW-1277">Toxin-antitoxin system</keyword>
<dbReference type="Pfam" id="PF05016">
    <property type="entry name" value="ParE_toxin"/>
    <property type="match status" value="1"/>
</dbReference>
<evidence type="ECO:0000256" key="3">
    <source>
        <dbReference type="PIRNR" id="PIRNR029218"/>
    </source>
</evidence>
<gene>
    <name evidence="4" type="ORF">B7P33_02650</name>
</gene>
<organism evidence="4 5">
    <name type="scientific">Sediminicola luteus</name>
    <dbReference type="NCBI Taxonomy" id="319238"/>
    <lineage>
        <taxon>Bacteria</taxon>
        <taxon>Pseudomonadati</taxon>
        <taxon>Bacteroidota</taxon>
        <taxon>Flavobacteriia</taxon>
        <taxon>Flavobacteriales</taxon>
        <taxon>Flavobacteriaceae</taxon>
        <taxon>Sediminicola</taxon>
    </lineage>
</organism>
<accession>A0A2A4GC83</accession>
<sequence>MNRESNYVLSARAKQDIRQIADYTLDNFGVNQSLAYAQALIKVIQKLASNPELGRAYVPIKAHMVFRYRFKAHVLFYYKVPEGIFVLRVLGGKMDFERHLG</sequence>
<reference evidence="4 5" key="1">
    <citation type="submission" date="2017-04" db="EMBL/GenBank/DDBJ databases">
        <title>A new member of the family Flavobacteriaceae isolated from ascidians.</title>
        <authorList>
            <person name="Chen L."/>
        </authorList>
    </citation>
    <scope>NUCLEOTIDE SEQUENCE [LARGE SCALE GENOMIC DNA]</scope>
    <source>
        <strain evidence="4 5">HQA918</strain>
    </source>
</reference>
<dbReference type="PANTHER" id="PTHR33755">
    <property type="entry name" value="TOXIN PARE1-RELATED"/>
    <property type="match status" value="1"/>
</dbReference>
<evidence type="ECO:0000313" key="4">
    <source>
        <dbReference type="EMBL" id="PCE66217.1"/>
    </source>
</evidence>
<keyword evidence="5" id="KW-1185">Reference proteome</keyword>
<evidence type="ECO:0000313" key="5">
    <source>
        <dbReference type="Proteomes" id="UP000219559"/>
    </source>
</evidence>
<dbReference type="AlphaFoldDB" id="A0A2A4GC83"/>
<dbReference type="InterPro" id="IPR035093">
    <property type="entry name" value="RelE/ParE_toxin_dom_sf"/>
</dbReference>
<proteinExistence type="inferred from homology"/>
<dbReference type="OrthoDB" id="7173315at2"/>
<dbReference type="RefSeq" id="WP_097441739.1">
    <property type="nucleotide sequence ID" value="NZ_NBWU01000001.1"/>
</dbReference>
<dbReference type="Proteomes" id="UP000219559">
    <property type="component" value="Unassembled WGS sequence"/>
</dbReference>
<comment type="similarity">
    <text evidence="1 3">Belongs to the RelE toxin family.</text>
</comment>
<evidence type="ECO:0000256" key="1">
    <source>
        <dbReference type="ARBA" id="ARBA00006226"/>
    </source>
</evidence>
<dbReference type="PIRSF" id="PIRSF029218">
    <property type="entry name" value="ParE"/>
    <property type="match status" value="1"/>
</dbReference>
<evidence type="ECO:0000256" key="2">
    <source>
        <dbReference type="ARBA" id="ARBA00022649"/>
    </source>
</evidence>
<dbReference type="InterPro" id="IPR051803">
    <property type="entry name" value="TA_system_RelE-like_toxin"/>
</dbReference>
<dbReference type="InterPro" id="IPR028344">
    <property type="entry name" value="ParE1/4"/>
</dbReference>
<comment type="caution">
    <text evidence="4">The sequence shown here is derived from an EMBL/GenBank/DDBJ whole genome shotgun (WGS) entry which is preliminary data.</text>
</comment>
<protein>
    <recommendedName>
        <fullName evidence="3">Toxin</fullName>
    </recommendedName>
</protein>